<evidence type="ECO:0000259" key="1">
    <source>
        <dbReference type="Pfam" id="PF00144"/>
    </source>
</evidence>
<dbReference type="InterPro" id="IPR012338">
    <property type="entry name" value="Beta-lactam/transpept-like"/>
</dbReference>
<accession>A0ABW6WCP0</accession>
<evidence type="ECO:0000313" key="3">
    <source>
        <dbReference type="Proteomes" id="UP001602245"/>
    </source>
</evidence>
<keyword evidence="2" id="KW-0378">Hydrolase</keyword>
<organism evidence="2 3">
    <name type="scientific">Paractinoplanes globisporus</name>
    <dbReference type="NCBI Taxonomy" id="113565"/>
    <lineage>
        <taxon>Bacteria</taxon>
        <taxon>Bacillati</taxon>
        <taxon>Actinomycetota</taxon>
        <taxon>Actinomycetes</taxon>
        <taxon>Micromonosporales</taxon>
        <taxon>Micromonosporaceae</taxon>
        <taxon>Paractinoplanes</taxon>
    </lineage>
</organism>
<dbReference type="PANTHER" id="PTHR46825">
    <property type="entry name" value="D-ALANYL-D-ALANINE-CARBOXYPEPTIDASE/ENDOPEPTIDASE AMPH"/>
    <property type="match status" value="1"/>
</dbReference>
<gene>
    <name evidence="2" type="ORF">ACFY35_16655</name>
</gene>
<dbReference type="Pfam" id="PF00144">
    <property type="entry name" value="Beta-lactamase"/>
    <property type="match status" value="1"/>
</dbReference>
<dbReference type="GO" id="GO:0016787">
    <property type="term" value="F:hydrolase activity"/>
    <property type="evidence" value="ECO:0007669"/>
    <property type="project" value="UniProtKB-KW"/>
</dbReference>
<dbReference type="InterPro" id="IPR050491">
    <property type="entry name" value="AmpC-like"/>
</dbReference>
<dbReference type="Proteomes" id="UP001602245">
    <property type="component" value="Unassembled WGS sequence"/>
</dbReference>
<dbReference type="EMBL" id="JBIAZU010000003">
    <property type="protein sequence ID" value="MFF5291073.1"/>
    <property type="molecule type" value="Genomic_DNA"/>
</dbReference>
<feature type="domain" description="Beta-lactamase-related" evidence="1">
    <location>
        <begin position="134"/>
        <end position="426"/>
    </location>
</feature>
<name>A0ABW6WCP0_9ACTN</name>
<dbReference type="EC" id="3.-.-.-" evidence="2"/>
<protein>
    <submittedName>
        <fullName evidence="2">Serine hydrolase domain-containing protein</fullName>
        <ecNumber evidence="2">3.-.-.-</ecNumber>
    </submittedName>
</protein>
<reference evidence="2 3" key="1">
    <citation type="submission" date="2024-10" db="EMBL/GenBank/DDBJ databases">
        <title>The Natural Products Discovery Center: Release of the First 8490 Sequenced Strains for Exploring Actinobacteria Biosynthetic Diversity.</title>
        <authorList>
            <person name="Kalkreuter E."/>
            <person name="Kautsar S.A."/>
            <person name="Yang D."/>
            <person name="Bader C.D."/>
            <person name="Teijaro C.N."/>
            <person name="Fluegel L."/>
            <person name="Davis C.M."/>
            <person name="Simpson J.R."/>
            <person name="Lauterbach L."/>
            <person name="Steele A.D."/>
            <person name="Gui C."/>
            <person name="Meng S."/>
            <person name="Li G."/>
            <person name="Viehrig K."/>
            <person name="Ye F."/>
            <person name="Su P."/>
            <person name="Kiefer A.F."/>
            <person name="Nichols A."/>
            <person name="Cepeda A.J."/>
            <person name="Yan W."/>
            <person name="Fan B."/>
            <person name="Jiang Y."/>
            <person name="Adhikari A."/>
            <person name="Zheng C.-J."/>
            <person name="Schuster L."/>
            <person name="Cowan T.M."/>
            <person name="Smanski M.J."/>
            <person name="Chevrette M.G."/>
            <person name="De Carvalho L.P.S."/>
            <person name="Shen B."/>
        </authorList>
    </citation>
    <scope>NUCLEOTIDE SEQUENCE [LARGE SCALE GENOMIC DNA]</scope>
    <source>
        <strain evidence="2 3">NPDC000087</strain>
    </source>
</reference>
<proteinExistence type="predicted"/>
<evidence type="ECO:0000313" key="2">
    <source>
        <dbReference type="EMBL" id="MFF5291073.1"/>
    </source>
</evidence>
<keyword evidence="3" id="KW-1185">Reference proteome</keyword>
<sequence>MAEHDLSPDPVRAAVEFLVEALAGAVPPDEVNGRLAPRLTARGDVGRMLGGSPRLATFREHRPVIEQVEIRRAWSARAAVRTGPALWELDVDVEPVPPHRVSSFQPRRVPDDAVAWSTIGPTLRSTGDDDISRRLAEAADTLHLAGLTAGIAVRGEVVYDGQFGVADLASRERLRPESVFRVGSVTKTITALAVLALAHRGAIDLDAPVGRYLPEPAPPGPGGEPTVGDLLVHRGGLPKDMPAQGLRRAWAPGERAEYSNVGYDLLGIVIEQVAGAPYATFCRDHVLVPYGLTHATMQDPGSPAPADVTGYRVAAGRLSPAPAAVATYPAAGGMTASNTDLLTLAGLLTRAEDPVVREALARTTPAGPGVRFAAGGFAVLDRPSGPILWRGGATDGFTAEIVAALDGSGTVVLLASKSPPEGLREVALGLLEHLPAKR</sequence>
<dbReference type="SUPFAM" id="SSF56601">
    <property type="entry name" value="beta-lactamase/transpeptidase-like"/>
    <property type="match status" value="1"/>
</dbReference>
<dbReference type="RefSeq" id="WP_020515722.1">
    <property type="nucleotide sequence ID" value="NZ_JBIAZU010000003.1"/>
</dbReference>
<dbReference type="Gene3D" id="3.40.710.10">
    <property type="entry name" value="DD-peptidase/beta-lactamase superfamily"/>
    <property type="match status" value="1"/>
</dbReference>
<dbReference type="InterPro" id="IPR001466">
    <property type="entry name" value="Beta-lactam-related"/>
</dbReference>
<dbReference type="PANTHER" id="PTHR46825:SF9">
    <property type="entry name" value="BETA-LACTAMASE-RELATED DOMAIN-CONTAINING PROTEIN"/>
    <property type="match status" value="1"/>
</dbReference>
<comment type="caution">
    <text evidence="2">The sequence shown here is derived from an EMBL/GenBank/DDBJ whole genome shotgun (WGS) entry which is preliminary data.</text>
</comment>